<evidence type="ECO:0000256" key="1">
    <source>
        <dbReference type="SAM" id="MobiDB-lite"/>
    </source>
</evidence>
<name>A0AAW0RGG3_9HYPO</name>
<keyword evidence="2" id="KW-0472">Membrane</keyword>
<dbReference type="Proteomes" id="UP001397290">
    <property type="component" value="Unassembled WGS sequence"/>
</dbReference>
<gene>
    <name evidence="3" type="ORF">G3M48_000778</name>
</gene>
<evidence type="ECO:0000313" key="3">
    <source>
        <dbReference type="EMBL" id="KAK8141108.1"/>
    </source>
</evidence>
<protein>
    <recommendedName>
        <fullName evidence="5">Acetyltransferase, GNAT family</fullName>
    </recommendedName>
</protein>
<proteinExistence type="predicted"/>
<sequence>MSATQTLMAPSELTAAANEPGIPRLTYTAAQTADEKRDALRLVADTIAQQRQVASTAIIFHPAALGPFVAVLAGLVYRSGSDWVGAVILASGVVVAYLAAVQYYTYGYLQRAERFNWKRFITPPSASDEPPAQQQQDTVLYARYGDDVIAALVLRLVEASKMPSSSSSSSTVASQQQQQQRGTGSSAQIRAWATRLRYRHAGVGGDMLREAVALARSSLGPAAAIEFSDSHAHAVDTNTTKYFTAPFARREKRARQALAQAIKQVDAAAEP</sequence>
<keyword evidence="4" id="KW-1185">Reference proteome</keyword>
<evidence type="ECO:0008006" key="5">
    <source>
        <dbReference type="Google" id="ProtNLM"/>
    </source>
</evidence>
<feature type="transmembrane region" description="Helical" evidence="2">
    <location>
        <begin position="58"/>
        <end position="77"/>
    </location>
</feature>
<accession>A0AAW0RGG3</accession>
<feature type="compositionally biased region" description="Low complexity" evidence="1">
    <location>
        <begin position="164"/>
        <end position="187"/>
    </location>
</feature>
<evidence type="ECO:0000313" key="4">
    <source>
        <dbReference type="Proteomes" id="UP001397290"/>
    </source>
</evidence>
<comment type="caution">
    <text evidence="3">The sequence shown here is derived from an EMBL/GenBank/DDBJ whole genome shotgun (WGS) entry which is preliminary data.</text>
</comment>
<feature type="transmembrane region" description="Helical" evidence="2">
    <location>
        <begin position="83"/>
        <end position="109"/>
    </location>
</feature>
<keyword evidence="2" id="KW-1133">Transmembrane helix</keyword>
<feature type="region of interest" description="Disordered" evidence="1">
    <location>
        <begin position="163"/>
        <end position="187"/>
    </location>
</feature>
<evidence type="ECO:0000256" key="2">
    <source>
        <dbReference type="SAM" id="Phobius"/>
    </source>
</evidence>
<organism evidence="3 4">
    <name type="scientific">Beauveria asiatica</name>
    <dbReference type="NCBI Taxonomy" id="1069075"/>
    <lineage>
        <taxon>Eukaryota</taxon>
        <taxon>Fungi</taxon>
        <taxon>Dikarya</taxon>
        <taxon>Ascomycota</taxon>
        <taxon>Pezizomycotina</taxon>
        <taxon>Sordariomycetes</taxon>
        <taxon>Hypocreomycetidae</taxon>
        <taxon>Hypocreales</taxon>
        <taxon>Cordycipitaceae</taxon>
        <taxon>Beauveria</taxon>
    </lineage>
</organism>
<dbReference type="EMBL" id="JAAHCF010001192">
    <property type="protein sequence ID" value="KAK8141108.1"/>
    <property type="molecule type" value="Genomic_DNA"/>
</dbReference>
<dbReference type="AlphaFoldDB" id="A0AAW0RGG3"/>
<reference evidence="3 4" key="1">
    <citation type="submission" date="2020-02" db="EMBL/GenBank/DDBJ databases">
        <title>Comparative genomics of the hypocrealean fungal genus Beauvera.</title>
        <authorList>
            <person name="Showalter D.N."/>
            <person name="Bushley K.E."/>
            <person name="Rehner S.A."/>
        </authorList>
    </citation>
    <scope>NUCLEOTIDE SEQUENCE [LARGE SCALE GENOMIC DNA]</scope>
    <source>
        <strain evidence="3 4">ARSEF4384</strain>
    </source>
</reference>
<keyword evidence="2" id="KW-0812">Transmembrane</keyword>